<proteinExistence type="predicted"/>
<reference evidence="2" key="1">
    <citation type="thesis" date="2020" institute="ProQuest LLC" country="789 East Eisenhower Parkway, Ann Arbor, MI, USA">
        <title>Comparative Genomics and Chromosome Evolution.</title>
        <authorList>
            <person name="Mudd A.B."/>
        </authorList>
    </citation>
    <scope>NUCLEOTIDE SEQUENCE</scope>
    <source>
        <strain evidence="2">237g6f4</strain>
        <tissue evidence="2">Blood</tissue>
    </source>
</reference>
<comment type="caution">
    <text evidence="2">The sequence shown here is derived from an EMBL/GenBank/DDBJ whole genome shotgun (WGS) entry which is preliminary data.</text>
</comment>
<feature type="compositionally biased region" description="Basic and acidic residues" evidence="1">
    <location>
        <begin position="37"/>
        <end position="75"/>
    </location>
</feature>
<evidence type="ECO:0008006" key="4">
    <source>
        <dbReference type="Google" id="ProtNLM"/>
    </source>
</evidence>
<evidence type="ECO:0000313" key="2">
    <source>
        <dbReference type="EMBL" id="KAG8594863.1"/>
    </source>
</evidence>
<dbReference type="Proteomes" id="UP000824782">
    <property type="component" value="Unassembled WGS sequence"/>
</dbReference>
<accession>A0AAV7DFA0</accession>
<keyword evidence="3" id="KW-1185">Reference proteome</keyword>
<evidence type="ECO:0000313" key="3">
    <source>
        <dbReference type="Proteomes" id="UP000824782"/>
    </source>
</evidence>
<evidence type="ECO:0000256" key="1">
    <source>
        <dbReference type="SAM" id="MobiDB-lite"/>
    </source>
</evidence>
<sequence length="75" mass="8617">MPGQQLCLLRPARSALCVWKEKGQGGWLERANGSGKWDTDRKFGEHPAPRRERERGGRSGWTEMRETDMDKECAK</sequence>
<dbReference type="AlphaFoldDB" id="A0AAV7DFA0"/>
<protein>
    <recommendedName>
        <fullName evidence="4">MHC class I antigen</fullName>
    </recommendedName>
</protein>
<dbReference type="EMBL" id="WNYA01000001">
    <property type="protein sequence ID" value="KAG8594863.1"/>
    <property type="molecule type" value="Genomic_DNA"/>
</dbReference>
<organism evidence="2 3">
    <name type="scientific">Engystomops pustulosus</name>
    <name type="common">Tungara frog</name>
    <name type="synonym">Physalaemus pustulosus</name>
    <dbReference type="NCBI Taxonomy" id="76066"/>
    <lineage>
        <taxon>Eukaryota</taxon>
        <taxon>Metazoa</taxon>
        <taxon>Chordata</taxon>
        <taxon>Craniata</taxon>
        <taxon>Vertebrata</taxon>
        <taxon>Euteleostomi</taxon>
        <taxon>Amphibia</taxon>
        <taxon>Batrachia</taxon>
        <taxon>Anura</taxon>
        <taxon>Neobatrachia</taxon>
        <taxon>Hyloidea</taxon>
        <taxon>Leptodactylidae</taxon>
        <taxon>Leiuperinae</taxon>
        <taxon>Engystomops</taxon>
    </lineage>
</organism>
<name>A0AAV7DFA0_ENGPU</name>
<feature type="region of interest" description="Disordered" evidence="1">
    <location>
        <begin position="29"/>
        <end position="75"/>
    </location>
</feature>
<gene>
    <name evidence="2" type="ORF">GDO81_001345</name>
</gene>